<evidence type="ECO:0000259" key="1">
    <source>
        <dbReference type="Pfam" id="PF06985"/>
    </source>
</evidence>
<dbReference type="PANTHER" id="PTHR33112:SF12">
    <property type="entry name" value="HETEROKARYON INCOMPATIBILITY DOMAIN-CONTAINING PROTEIN"/>
    <property type="match status" value="1"/>
</dbReference>
<organism evidence="2 3">
    <name type="scientific">Madurella mycetomatis</name>
    <dbReference type="NCBI Taxonomy" id="100816"/>
    <lineage>
        <taxon>Eukaryota</taxon>
        <taxon>Fungi</taxon>
        <taxon>Dikarya</taxon>
        <taxon>Ascomycota</taxon>
        <taxon>Pezizomycotina</taxon>
        <taxon>Sordariomycetes</taxon>
        <taxon>Sordariomycetidae</taxon>
        <taxon>Sordariales</taxon>
        <taxon>Sordariales incertae sedis</taxon>
        <taxon>Madurella</taxon>
    </lineage>
</organism>
<dbReference type="AlphaFoldDB" id="A0A175WI78"/>
<dbReference type="Pfam" id="PF06985">
    <property type="entry name" value="HET"/>
    <property type="match status" value="1"/>
</dbReference>
<name>A0A175WI78_9PEZI</name>
<dbReference type="OrthoDB" id="2975793at2759"/>
<dbReference type="InterPro" id="IPR010730">
    <property type="entry name" value="HET"/>
</dbReference>
<keyword evidence="3" id="KW-1185">Reference proteome</keyword>
<comment type="caution">
    <text evidence="2">The sequence shown here is derived from an EMBL/GenBank/DDBJ whole genome shotgun (WGS) entry which is preliminary data.</text>
</comment>
<protein>
    <submittedName>
        <fullName evidence="2">Heterokaryon incompatibility protein 6, OR allele</fullName>
    </submittedName>
</protein>
<reference evidence="2 3" key="1">
    <citation type="journal article" date="2016" name="Genome Announc.">
        <title>Genome Sequence of Madurella mycetomatis mm55, Isolated from a Human Mycetoma Case in Sudan.</title>
        <authorList>
            <person name="Smit S."/>
            <person name="Derks M.F."/>
            <person name="Bervoets S."/>
            <person name="Fahal A."/>
            <person name="van Leeuwen W."/>
            <person name="van Belkum A."/>
            <person name="van de Sande W.W."/>
        </authorList>
    </citation>
    <scope>NUCLEOTIDE SEQUENCE [LARGE SCALE GENOMIC DNA]</scope>
    <source>
        <strain evidence="3">mm55</strain>
    </source>
</reference>
<gene>
    <name evidence="2" type="ORF">MMYC01_200297</name>
</gene>
<feature type="domain" description="Heterokaryon incompatibility" evidence="1">
    <location>
        <begin position="206"/>
        <end position="365"/>
    </location>
</feature>
<evidence type="ECO:0000313" key="3">
    <source>
        <dbReference type="Proteomes" id="UP000078237"/>
    </source>
</evidence>
<proteinExistence type="predicted"/>
<dbReference type="EMBL" id="LCTW02000002">
    <property type="protein sequence ID" value="KXX83295.1"/>
    <property type="molecule type" value="Genomic_DNA"/>
</dbReference>
<dbReference type="PANTHER" id="PTHR33112">
    <property type="entry name" value="DOMAIN PROTEIN, PUTATIVE-RELATED"/>
    <property type="match status" value="1"/>
</dbReference>
<accession>A0A175WI78</accession>
<sequence>MGELLSAEFFKEAYREMEDDLQRRSKDNSLCAYCLRLDMPRIFKPTASQEDSGEIKRDHGSLSDLGARKDCPFCRLFWQLIRDGAGDSCCGDCHQRLSSPSTVVDSSVQLRIYPQPHRRVGAVSASLSDGQYLCYHIAHGDLHFVHPTQADHFRIREWINACETRHASCNEQAQTADGLFGHSKYSLRLIDIQCRRIVKSLRPVRYITLSYVWGNSVNRRPDMIENPSQQPSHFPSGIQPLDKQPVDLLFGRLGRTFEDLITFSNRLGERYIWIDALCIPQDEPDILAYQISKMDQVYFHSVCNVVSLSSGVDAGLPGASFATKRCTKQWVEQLPDESRIATPLTELYPYLPCVPWTTRGWTLQEHLLTRRSIFFGPHEVFLVCKEMSMKESWKRPRTAADIQDPDDRWYEYNVPLPSGKRLDRSALTDTLEAIVQMYTTRYLTFASDRHRAFQGLEARLVETYDIRFLHALPLSETHFPLSLLWSCLEFRDFDISSSTNPQWPSWSWLGHSAAVTYKPWNLWHRLDDFPTNDYLVLPKPEVHLQADGAYHTPGPDVPVPTPHTTVLRIRALALDITITQWHNRRSLPNAISLWDKKDFPTPRGVITFNLAVVADLPADNGNHGFPEGTETVRLVHISLLRGGKPKMPLLLLRGEPARRVPPSGTGETRLSRTLDWIEPDYSGKNNYLGAEPDMCLLIVGVGERPGAVVKRLGVAYVRVMDFLVAGAEVKEVLLG</sequence>
<dbReference type="Proteomes" id="UP000078237">
    <property type="component" value="Unassembled WGS sequence"/>
</dbReference>
<dbReference type="VEuPathDB" id="FungiDB:MMYC01_200297"/>
<evidence type="ECO:0000313" key="2">
    <source>
        <dbReference type="EMBL" id="KXX83295.1"/>
    </source>
</evidence>